<name>A0AA35TSR6_GEOBA</name>
<proteinExistence type="predicted"/>
<comment type="caution">
    <text evidence="2">The sequence shown here is derived from an EMBL/GenBank/DDBJ whole genome shotgun (WGS) entry which is preliminary data.</text>
</comment>
<evidence type="ECO:0000256" key="1">
    <source>
        <dbReference type="SAM" id="SignalP"/>
    </source>
</evidence>
<gene>
    <name evidence="2" type="ORF">GBAR_LOCUS28660</name>
</gene>
<sequence>MASLVLCKVCLFLLLTIVVALPVAVPRKKLLLRPYLKLPGRGDSTGNVPGTKSDITTVLNELGCDYDNMLTLFYSSKGVGFLPEFRAPTPAFVHLYNGNIELLWMINNQMWLKDMCEEGVLADLSSLPFCSNLDTEDALEKGFISSMSSTLSTLELTDIIQFASDLQKLKGKEECMHVCGDKFKSVLCSAFTELSTFLMNQVIKPDTRSFGLAEVAHSVVSGGSAQGTTVLAPGLQPDTFEPGHTKPSVPNSGALKTGIYMYIMFYAASPACCTVCFSMQCTFKIAITITIKRANPSVCIPSGILYWLPFLLNPKTSNSFSRALFVCGLHILYYHADQFYINGLPCKRYYNSDSGIAAIKSGRFNWQCSYRNVTYIHIGVQHTFAHQNCTASHSF</sequence>
<evidence type="ECO:0000313" key="2">
    <source>
        <dbReference type="EMBL" id="CAI8052401.1"/>
    </source>
</evidence>
<reference evidence="2" key="1">
    <citation type="submission" date="2023-03" db="EMBL/GenBank/DDBJ databases">
        <authorList>
            <person name="Steffen K."/>
            <person name="Cardenas P."/>
        </authorList>
    </citation>
    <scope>NUCLEOTIDE SEQUENCE</scope>
</reference>
<keyword evidence="3" id="KW-1185">Reference proteome</keyword>
<dbReference type="EMBL" id="CASHTH010004010">
    <property type="protein sequence ID" value="CAI8052401.1"/>
    <property type="molecule type" value="Genomic_DNA"/>
</dbReference>
<accession>A0AA35TSR6</accession>
<feature type="signal peptide" evidence="1">
    <location>
        <begin position="1"/>
        <end position="20"/>
    </location>
</feature>
<protein>
    <submittedName>
        <fullName evidence="2">Uncharacterized protein</fullName>
    </submittedName>
</protein>
<dbReference type="AlphaFoldDB" id="A0AA35TSR6"/>
<feature type="chain" id="PRO_5041459802" evidence="1">
    <location>
        <begin position="21"/>
        <end position="395"/>
    </location>
</feature>
<keyword evidence="1" id="KW-0732">Signal</keyword>
<evidence type="ECO:0000313" key="3">
    <source>
        <dbReference type="Proteomes" id="UP001174909"/>
    </source>
</evidence>
<dbReference type="Proteomes" id="UP001174909">
    <property type="component" value="Unassembled WGS sequence"/>
</dbReference>
<organism evidence="2 3">
    <name type="scientific">Geodia barretti</name>
    <name type="common">Barrett's horny sponge</name>
    <dbReference type="NCBI Taxonomy" id="519541"/>
    <lineage>
        <taxon>Eukaryota</taxon>
        <taxon>Metazoa</taxon>
        <taxon>Porifera</taxon>
        <taxon>Demospongiae</taxon>
        <taxon>Heteroscleromorpha</taxon>
        <taxon>Tetractinellida</taxon>
        <taxon>Astrophorina</taxon>
        <taxon>Geodiidae</taxon>
        <taxon>Geodia</taxon>
    </lineage>
</organism>